<feature type="active site" description="Proton donor" evidence="3">
    <location>
        <position position="51"/>
    </location>
</feature>
<dbReference type="AlphaFoldDB" id="A0A4Z1P1Y6"/>
<keyword evidence="8" id="KW-1185">Reference proteome</keyword>
<gene>
    <name evidence="7" type="ORF">E6O75_ATG04818</name>
</gene>
<dbReference type="InterPro" id="IPR018170">
    <property type="entry name" value="Aldo/ket_reductase_CS"/>
</dbReference>
<comment type="caution">
    <text evidence="7">The sequence shown here is derived from an EMBL/GenBank/DDBJ whole genome shotgun (WGS) entry which is preliminary data.</text>
</comment>
<evidence type="ECO:0000256" key="1">
    <source>
        <dbReference type="ARBA" id="ARBA00007905"/>
    </source>
</evidence>
<dbReference type="InterPro" id="IPR023210">
    <property type="entry name" value="NADP_OxRdtase_dom"/>
</dbReference>
<dbReference type="PANTHER" id="PTHR11732">
    <property type="entry name" value="ALDO/KETO REDUCTASE"/>
    <property type="match status" value="1"/>
</dbReference>
<dbReference type="SUPFAM" id="SSF51430">
    <property type="entry name" value="NAD(P)-linked oxidoreductase"/>
    <property type="match status" value="1"/>
</dbReference>
<feature type="domain" description="NADP-dependent oxidoreductase" evidence="6">
    <location>
        <begin position="18"/>
        <end position="285"/>
    </location>
</feature>
<dbReference type="Proteomes" id="UP000298493">
    <property type="component" value="Unassembled WGS sequence"/>
</dbReference>
<dbReference type="PROSITE" id="PS00798">
    <property type="entry name" value="ALDOKETO_REDUCTASE_1"/>
    <property type="match status" value="1"/>
</dbReference>
<feature type="site" description="Lowers pKa of active site Tyr" evidence="5">
    <location>
        <position position="76"/>
    </location>
</feature>
<protein>
    <submittedName>
        <fullName evidence="7">Aldehyde reductase 1</fullName>
    </submittedName>
</protein>
<dbReference type="InterPro" id="IPR020471">
    <property type="entry name" value="AKR"/>
</dbReference>
<evidence type="ECO:0000259" key="6">
    <source>
        <dbReference type="Pfam" id="PF00248"/>
    </source>
</evidence>
<dbReference type="PRINTS" id="PR00069">
    <property type="entry name" value="ALDKETRDTASE"/>
</dbReference>
<proteinExistence type="inferred from homology"/>
<dbReference type="Gene3D" id="3.20.20.100">
    <property type="entry name" value="NADP-dependent oxidoreductase domain"/>
    <property type="match status" value="1"/>
</dbReference>
<dbReference type="CDD" id="cd19071">
    <property type="entry name" value="AKR_AKR1-5-like"/>
    <property type="match status" value="1"/>
</dbReference>
<comment type="similarity">
    <text evidence="1">Belongs to the aldo/keto reductase family.</text>
</comment>
<dbReference type="EMBL" id="SNSC02000009">
    <property type="protein sequence ID" value="TID21423.1"/>
    <property type="molecule type" value="Genomic_DNA"/>
</dbReference>
<organism evidence="7 8">
    <name type="scientific">Venturia nashicola</name>
    <dbReference type="NCBI Taxonomy" id="86259"/>
    <lineage>
        <taxon>Eukaryota</taxon>
        <taxon>Fungi</taxon>
        <taxon>Dikarya</taxon>
        <taxon>Ascomycota</taxon>
        <taxon>Pezizomycotina</taxon>
        <taxon>Dothideomycetes</taxon>
        <taxon>Pleosporomycetidae</taxon>
        <taxon>Venturiales</taxon>
        <taxon>Venturiaceae</taxon>
        <taxon>Venturia</taxon>
    </lineage>
</organism>
<evidence type="ECO:0000256" key="2">
    <source>
        <dbReference type="ARBA" id="ARBA00023002"/>
    </source>
</evidence>
<feature type="binding site" evidence="4">
    <location>
        <position position="109"/>
    </location>
    <ligand>
        <name>substrate</name>
    </ligand>
</feature>
<evidence type="ECO:0000256" key="3">
    <source>
        <dbReference type="PIRSR" id="PIRSR000097-1"/>
    </source>
</evidence>
<sequence>MSPDHSFKLNSGYSIPAVGLGTWQSKPNEVREAVECALRSGYRHIDAAAVYGNEKEVGDGIKASGIPRADIFVTGKLWNTHHKAEDVERQVDISLADLQMNYLDLFLIHWPVSFQRTTDEERFPVNQTTEQIDVIDVPIKETWKAMEQLVRIGKVKSIGVSNFTKEKIEELWKFAEIKPAVNQIEAHAYLQQPALLKWCQENDILVAAYSPLGNNIYNLPRAVDDATVISLAGDLGKEPAQLLISWAVQRGTVVVPKSVTPSRIRDNLKVFELPQDVFEKINALDRNHRYNFPARLGVDIFGEASPEQLKKAVEDWKVLQKTQKAAK</sequence>
<dbReference type="PROSITE" id="PS00062">
    <property type="entry name" value="ALDOKETO_REDUCTASE_2"/>
    <property type="match status" value="1"/>
</dbReference>
<reference evidence="7 8" key="1">
    <citation type="submission" date="2019-04" db="EMBL/GenBank/DDBJ databases">
        <title>High contiguity whole genome sequence and gene annotation resource for two Venturia nashicola isolates.</title>
        <authorList>
            <person name="Prokchorchik M."/>
            <person name="Won K."/>
            <person name="Lee Y."/>
            <person name="Choi E.D."/>
            <person name="Segonzac C."/>
            <person name="Sohn K.H."/>
        </authorList>
    </citation>
    <scope>NUCLEOTIDE SEQUENCE [LARGE SCALE GENOMIC DNA]</scope>
    <source>
        <strain evidence="7 8">PRI2</strain>
    </source>
</reference>
<keyword evidence="2" id="KW-0560">Oxidoreductase</keyword>
<dbReference type="GO" id="GO:0016491">
    <property type="term" value="F:oxidoreductase activity"/>
    <property type="evidence" value="ECO:0007669"/>
    <property type="project" value="UniProtKB-KW"/>
</dbReference>
<dbReference type="InterPro" id="IPR036812">
    <property type="entry name" value="NAD(P)_OxRdtase_dom_sf"/>
</dbReference>
<dbReference type="PIRSF" id="PIRSF000097">
    <property type="entry name" value="AKR"/>
    <property type="match status" value="1"/>
</dbReference>
<evidence type="ECO:0000313" key="7">
    <source>
        <dbReference type="EMBL" id="TID21423.1"/>
    </source>
</evidence>
<dbReference type="STRING" id="86259.A0A4Z1P1Y6"/>
<evidence type="ECO:0000256" key="4">
    <source>
        <dbReference type="PIRSR" id="PIRSR000097-2"/>
    </source>
</evidence>
<accession>A0A4Z1P1Y6</accession>
<dbReference type="Pfam" id="PF00248">
    <property type="entry name" value="Aldo_ket_red"/>
    <property type="match status" value="1"/>
</dbReference>
<evidence type="ECO:0000313" key="8">
    <source>
        <dbReference type="Proteomes" id="UP000298493"/>
    </source>
</evidence>
<dbReference type="FunFam" id="3.20.20.100:FF:000007">
    <property type="entry name" value="NAD(P)H-dependent D-xylose reductase xyl1"/>
    <property type="match status" value="1"/>
</dbReference>
<dbReference type="OrthoDB" id="416253at2759"/>
<name>A0A4Z1P1Y6_9PEZI</name>
<evidence type="ECO:0000256" key="5">
    <source>
        <dbReference type="PIRSR" id="PIRSR000097-3"/>
    </source>
</evidence>